<dbReference type="OrthoDB" id="9796281at2"/>
<dbReference type="EMBL" id="CP021255">
    <property type="protein sequence ID" value="AVD71523.1"/>
    <property type="molecule type" value="Genomic_DNA"/>
</dbReference>
<feature type="region of interest" description="Disordered" evidence="1">
    <location>
        <begin position="220"/>
        <end position="239"/>
    </location>
</feature>
<dbReference type="InterPro" id="IPR014942">
    <property type="entry name" value="AbiEii"/>
</dbReference>
<evidence type="ECO:0000313" key="3">
    <source>
        <dbReference type="Proteomes" id="UP000239867"/>
    </source>
</evidence>
<reference evidence="2 3" key="1">
    <citation type="journal article" date="2018" name="MBio">
        <title>Insights into the evolution of host association through the isolation and characterization of a novel human periodontal pathobiont, Desulfobulbus oralis.</title>
        <authorList>
            <person name="Cross K.L."/>
            <person name="Chirania P."/>
            <person name="Xiong W."/>
            <person name="Beall C.J."/>
            <person name="Elkins J.G."/>
            <person name="Giannone R.J."/>
            <person name="Griffen A.L."/>
            <person name="Guss A.M."/>
            <person name="Hettich R.L."/>
            <person name="Joshi S.S."/>
            <person name="Mokrzan E.M."/>
            <person name="Martin R.K."/>
            <person name="Zhulin I.B."/>
            <person name="Leys E.J."/>
            <person name="Podar M."/>
        </authorList>
    </citation>
    <scope>NUCLEOTIDE SEQUENCE [LARGE SCALE GENOMIC DNA]</scope>
    <source>
        <strain evidence="2 3">ORNL</strain>
    </source>
</reference>
<dbReference type="Pfam" id="PF08843">
    <property type="entry name" value="AbiEii"/>
    <property type="match status" value="1"/>
</dbReference>
<protein>
    <recommendedName>
        <fullName evidence="4">Nucleotidyl transferase AbiEii/AbiGii toxin family protein</fullName>
    </recommendedName>
</protein>
<dbReference type="KEGG" id="deo:CAY53_08630"/>
<dbReference type="RefSeq" id="WP_104936775.1">
    <property type="nucleotide sequence ID" value="NZ_CP021255.1"/>
</dbReference>
<dbReference type="AlphaFoldDB" id="A0A2L1GPB4"/>
<dbReference type="Proteomes" id="UP000239867">
    <property type="component" value="Chromosome"/>
</dbReference>
<organism evidence="2 3">
    <name type="scientific">Desulfobulbus oralis</name>
    <dbReference type="NCBI Taxonomy" id="1986146"/>
    <lineage>
        <taxon>Bacteria</taxon>
        <taxon>Pseudomonadati</taxon>
        <taxon>Thermodesulfobacteriota</taxon>
        <taxon>Desulfobulbia</taxon>
        <taxon>Desulfobulbales</taxon>
        <taxon>Desulfobulbaceae</taxon>
        <taxon>Desulfobulbus</taxon>
    </lineage>
</organism>
<evidence type="ECO:0000256" key="1">
    <source>
        <dbReference type="SAM" id="MobiDB-lite"/>
    </source>
</evidence>
<sequence>MNATFTPHLEILPVAQRRLWPALRPLPDLGFILYGGTAIALRLGHRQSVDFDFFSAKPLRREALSRRLPLVRQGETIQEDRDTWTVLVRDDADENVKFSFFGNISFGRVGGPDYTDDGVLLVASLQDLLANKVKVILQRAEAKDYRDICAMLNAGGDLAAALAAAELLFAPGFQPAESLRALTFFEDGDLPSLTDAEKRQLQRAAVAVQALPPVRLAAASFADEEEPLPEPKGPEGQKA</sequence>
<keyword evidence="3" id="KW-1185">Reference proteome</keyword>
<accession>A0A2L1GPB4</accession>
<proteinExistence type="predicted"/>
<evidence type="ECO:0000313" key="2">
    <source>
        <dbReference type="EMBL" id="AVD71523.1"/>
    </source>
</evidence>
<name>A0A2L1GPB4_9BACT</name>
<gene>
    <name evidence="2" type="ORF">CAY53_08630</name>
</gene>
<evidence type="ECO:0008006" key="4">
    <source>
        <dbReference type="Google" id="ProtNLM"/>
    </source>
</evidence>